<accession>A0A395T9G1</accession>
<dbReference type="PANTHER" id="PTHR10655:SF63">
    <property type="entry name" value="PHOSPHOLIPASE_CARBOXYLESTERASE_THIOESTERASE DOMAIN-CONTAINING PROTEIN"/>
    <property type="match status" value="1"/>
</dbReference>
<dbReference type="InterPro" id="IPR050565">
    <property type="entry name" value="LYPA1-2/EST-like"/>
</dbReference>
<evidence type="ECO:0000259" key="2">
    <source>
        <dbReference type="Pfam" id="PF02230"/>
    </source>
</evidence>
<sequence length="455" mass="51444">MDSLPLHCIRIAPTVTHSHTVVFLHGRGDNVSNFCNSLHYSRDSQGRTLAEAFPTFRWIFPQAPKRRCASQPNEEWNQWFDVWNVSNFAENEELQAEGLREVVPKIRDILSQEANDLNGRWDKVILMGISMGSATSVHTLFNLDIPIPEKRLGAFIGFSGRCPFAGRTLDQMRNTLRIPSSPTHNDVLKNTPMLLEHCVDDPLVLVEWGRTQREILRGMGATVEWREYGDGGHWFNSPDGIDDVMQFLNALSFPALGKVYAWLVGSHARFSRSIKLVNIARTMSPSLFDESTAAIRTSPQQLPVPFSSSHIGLRHTFLRPMTLLWRIFPLTIRVTAYKLLQRIGRWLYGPSSGSGVQRLPFGLYLKYNSDSDVYVKRCKCKTYGEPLWLDGCGGFQVRLADMNNAVEHDPPVLFRSDVTVSLNEGIEVVVNPFVNMLRLIVLHAMHGDVVEQPSS</sequence>
<keyword evidence="4" id="KW-1185">Reference proteome</keyword>
<dbReference type="InterPro" id="IPR003140">
    <property type="entry name" value="PLipase/COase/thioEstase"/>
</dbReference>
<evidence type="ECO:0000313" key="3">
    <source>
        <dbReference type="EMBL" id="RGP81301.1"/>
    </source>
</evidence>
<dbReference type="Proteomes" id="UP000266234">
    <property type="component" value="Unassembled WGS sequence"/>
</dbReference>
<protein>
    <recommendedName>
        <fullName evidence="2">Phospholipase/carboxylesterase/thioesterase domain-containing protein</fullName>
    </recommendedName>
</protein>
<dbReference type="GO" id="GO:0052689">
    <property type="term" value="F:carboxylic ester hydrolase activity"/>
    <property type="evidence" value="ECO:0007669"/>
    <property type="project" value="TreeGrafter"/>
</dbReference>
<dbReference type="AlphaFoldDB" id="A0A395T9G1"/>
<evidence type="ECO:0000313" key="4">
    <source>
        <dbReference type="Proteomes" id="UP000266234"/>
    </source>
</evidence>
<dbReference type="STRING" id="694270.A0A395T9G1"/>
<dbReference type="EMBL" id="PXOG01000011">
    <property type="protein sequence ID" value="RGP81301.1"/>
    <property type="molecule type" value="Genomic_DNA"/>
</dbReference>
<evidence type="ECO:0000256" key="1">
    <source>
        <dbReference type="ARBA" id="ARBA00006499"/>
    </source>
</evidence>
<comment type="caution">
    <text evidence="3">The sequence shown here is derived from an EMBL/GenBank/DDBJ whole genome shotgun (WGS) entry which is preliminary data.</text>
</comment>
<dbReference type="Pfam" id="PF02230">
    <property type="entry name" value="Abhydrolase_2"/>
    <property type="match status" value="1"/>
</dbReference>
<proteinExistence type="inferred from homology"/>
<name>A0A395T9G1_9HYPO</name>
<feature type="domain" description="Phospholipase/carboxylesterase/thioesterase" evidence="2">
    <location>
        <begin position="12"/>
        <end position="250"/>
    </location>
</feature>
<comment type="similarity">
    <text evidence="1">Belongs to the AB hydrolase superfamily. AB hydrolase 2 family.</text>
</comment>
<dbReference type="GO" id="GO:0005737">
    <property type="term" value="C:cytoplasm"/>
    <property type="evidence" value="ECO:0007669"/>
    <property type="project" value="TreeGrafter"/>
</dbReference>
<dbReference type="GO" id="GO:0008474">
    <property type="term" value="F:palmitoyl-(protein) hydrolase activity"/>
    <property type="evidence" value="ECO:0007669"/>
    <property type="project" value="TreeGrafter"/>
</dbReference>
<dbReference type="InterPro" id="IPR029058">
    <property type="entry name" value="AB_hydrolase_fold"/>
</dbReference>
<organism evidence="3 4">
    <name type="scientific">Fusarium longipes</name>
    <dbReference type="NCBI Taxonomy" id="694270"/>
    <lineage>
        <taxon>Eukaryota</taxon>
        <taxon>Fungi</taxon>
        <taxon>Dikarya</taxon>
        <taxon>Ascomycota</taxon>
        <taxon>Pezizomycotina</taxon>
        <taxon>Sordariomycetes</taxon>
        <taxon>Hypocreomycetidae</taxon>
        <taxon>Hypocreales</taxon>
        <taxon>Nectriaceae</taxon>
        <taxon>Fusarium</taxon>
    </lineage>
</organism>
<dbReference type="Gene3D" id="3.40.50.1820">
    <property type="entry name" value="alpha/beta hydrolase"/>
    <property type="match status" value="1"/>
</dbReference>
<gene>
    <name evidence="3" type="ORF">FLONG3_445</name>
</gene>
<dbReference type="SUPFAM" id="SSF53474">
    <property type="entry name" value="alpha/beta-Hydrolases"/>
    <property type="match status" value="1"/>
</dbReference>
<dbReference type="PANTHER" id="PTHR10655">
    <property type="entry name" value="LYSOPHOSPHOLIPASE-RELATED"/>
    <property type="match status" value="1"/>
</dbReference>
<dbReference type="OrthoDB" id="2418081at2759"/>
<reference evidence="3 4" key="1">
    <citation type="journal article" date="2018" name="PLoS Pathog.">
        <title>Evolution of structural diversity of trichothecenes, a family of toxins produced by plant pathogenic and entomopathogenic fungi.</title>
        <authorList>
            <person name="Proctor R.H."/>
            <person name="McCormick S.P."/>
            <person name="Kim H.S."/>
            <person name="Cardoza R.E."/>
            <person name="Stanley A.M."/>
            <person name="Lindo L."/>
            <person name="Kelly A."/>
            <person name="Brown D.W."/>
            <person name="Lee T."/>
            <person name="Vaughan M.M."/>
            <person name="Alexander N.J."/>
            <person name="Busman M."/>
            <person name="Gutierrez S."/>
        </authorList>
    </citation>
    <scope>NUCLEOTIDE SEQUENCE [LARGE SCALE GENOMIC DNA]</scope>
    <source>
        <strain evidence="3 4">NRRL 20695</strain>
    </source>
</reference>